<reference evidence="2" key="1">
    <citation type="journal article" date="2022" name="Mol. Ecol. Resour.">
        <title>The genomes of chicory, endive, great burdock and yacon provide insights into Asteraceae palaeo-polyploidization history and plant inulin production.</title>
        <authorList>
            <person name="Fan W."/>
            <person name="Wang S."/>
            <person name="Wang H."/>
            <person name="Wang A."/>
            <person name="Jiang F."/>
            <person name="Liu H."/>
            <person name="Zhao H."/>
            <person name="Xu D."/>
            <person name="Zhang Y."/>
        </authorList>
    </citation>
    <scope>NUCLEOTIDE SEQUENCE [LARGE SCALE GENOMIC DNA]</scope>
    <source>
        <strain evidence="2">cv. Punajuju</strain>
    </source>
</reference>
<proteinExistence type="predicted"/>
<reference evidence="1 2" key="2">
    <citation type="journal article" date="2022" name="Mol. Ecol. Resour.">
        <title>The genomes of chicory, endive, great burdock and yacon provide insights into Asteraceae paleo-polyploidization history and plant inulin production.</title>
        <authorList>
            <person name="Fan W."/>
            <person name="Wang S."/>
            <person name="Wang H."/>
            <person name="Wang A."/>
            <person name="Jiang F."/>
            <person name="Liu H."/>
            <person name="Zhao H."/>
            <person name="Xu D."/>
            <person name="Zhang Y."/>
        </authorList>
    </citation>
    <scope>NUCLEOTIDE SEQUENCE [LARGE SCALE GENOMIC DNA]</scope>
    <source>
        <strain evidence="2">cv. Punajuju</strain>
        <tissue evidence="1">Leaves</tissue>
    </source>
</reference>
<dbReference type="EMBL" id="CM042012">
    <property type="protein sequence ID" value="KAI3753801.1"/>
    <property type="molecule type" value="Genomic_DNA"/>
</dbReference>
<accession>A0ACB9E4Z2</accession>
<protein>
    <submittedName>
        <fullName evidence="1">Uncharacterized protein</fullName>
    </submittedName>
</protein>
<name>A0ACB9E4Z2_CICIN</name>
<gene>
    <name evidence="1" type="ORF">L2E82_25865</name>
</gene>
<organism evidence="1 2">
    <name type="scientific">Cichorium intybus</name>
    <name type="common">Chicory</name>
    <dbReference type="NCBI Taxonomy" id="13427"/>
    <lineage>
        <taxon>Eukaryota</taxon>
        <taxon>Viridiplantae</taxon>
        <taxon>Streptophyta</taxon>
        <taxon>Embryophyta</taxon>
        <taxon>Tracheophyta</taxon>
        <taxon>Spermatophyta</taxon>
        <taxon>Magnoliopsida</taxon>
        <taxon>eudicotyledons</taxon>
        <taxon>Gunneridae</taxon>
        <taxon>Pentapetalae</taxon>
        <taxon>asterids</taxon>
        <taxon>campanulids</taxon>
        <taxon>Asterales</taxon>
        <taxon>Asteraceae</taxon>
        <taxon>Cichorioideae</taxon>
        <taxon>Cichorieae</taxon>
        <taxon>Cichoriinae</taxon>
        <taxon>Cichorium</taxon>
    </lineage>
</organism>
<evidence type="ECO:0000313" key="2">
    <source>
        <dbReference type="Proteomes" id="UP001055811"/>
    </source>
</evidence>
<comment type="caution">
    <text evidence="1">The sequence shown here is derived from an EMBL/GenBank/DDBJ whole genome shotgun (WGS) entry which is preliminary data.</text>
</comment>
<keyword evidence="2" id="KW-1185">Reference proteome</keyword>
<dbReference type="Proteomes" id="UP001055811">
    <property type="component" value="Linkage Group LG04"/>
</dbReference>
<sequence length="86" mass="9891">MSKDLETQFSKTTCEINRMELEMENARALCLDSWKKKSKMELEAASLEEARITDGSDEMVVALRQLMAESENAKKESETMKRKLKS</sequence>
<evidence type="ECO:0000313" key="1">
    <source>
        <dbReference type="EMBL" id="KAI3753801.1"/>
    </source>
</evidence>